<feature type="domain" description="Kazal-like" evidence="9">
    <location>
        <begin position="376"/>
        <end position="431"/>
    </location>
</feature>
<protein>
    <recommendedName>
        <fullName evidence="9">Kazal-like domain-containing protein</fullName>
    </recommendedName>
</protein>
<comment type="similarity">
    <text evidence="2">Belongs to the organo anion transporter (TC 2.A.60) family.</text>
</comment>
<dbReference type="GO" id="GO:0016323">
    <property type="term" value="C:basolateral plasma membrane"/>
    <property type="evidence" value="ECO:0007669"/>
    <property type="project" value="TreeGrafter"/>
</dbReference>
<dbReference type="PROSITE" id="PS51465">
    <property type="entry name" value="KAZAL_2"/>
    <property type="match status" value="1"/>
</dbReference>
<feature type="transmembrane region" description="Helical" evidence="8">
    <location>
        <begin position="340"/>
        <end position="362"/>
    </location>
</feature>
<keyword evidence="5 8" id="KW-1133">Transmembrane helix</keyword>
<dbReference type="GO" id="GO:0015347">
    <property type="term" value="F:sodium-independent organic anion transmembrane transporter activity"/>
    <property type="evidence" value="ECO:0007669"/>
    <property type="project" value="TreeGrafter"/>
</dbReference>
<proteinExistence type="inferred from homology"/>
<feature type="transmembrane region" description="Helical" evidence="8">
    <location>
        <begin position="182"/>
        <end position="200"/>
    </location>
</feature>
<comment type="subcellular location">
    <subcellularLocation>
        <location evidence="1">Cell membrane</location>
        <topology evidence="1">Multi-pass membrane protein</topology>
    </subcellularLocation>
</comment>
<feature type="transmembrane region" description="Helical" evidence="8">
    <location>
        <begin position="531"/>
        <end position="552"/>
    </location>
</feature>
<feature type="transmembrane region" description="Helical" evidence="8">
    <location>
        <begin position="66"/>
        <end position="85"/>
    </location>
</feature>
<evidence type="ECO:0000256" key="8">
    <source>
        <dbReference type="SAM" id="Phobius"/>
    </source>
</evidence>
<evidence type="ECO:0000256" key="1">
    <source>
        <dbReference type="ARBA" id="ARBA00004651"/>
    </source>
</evidence>
<evidence type="ECO:0000256" key="4">
    <source>
        <dbReference type="ARBA" id="ARBA00022692"/>
    </source>
</evidence>
<evidence type="ECO:0000256" key="7">
    <source>
        <dbReference type="ARBA" id="ARBA00023157"/>
    </source>
</evidence>
<dbReference type="EMBL" id="GDQN01002552">
    <property type="protein sequence ID" value="JAT88502.1"/>
    <property type="molecule type" value="Transcribed_RNA"/>
</dbReference>
<dbReference type="InterPro" id="IPR004156">
    <property type="entry name" value="OATP"/>
</dbReference>
<evidence type="ECO:0000256" key="6">
    <source>
        <dbReference type="ARBA" id="ARBA00023136"/>
    </source>
</evidence>
<evidence type="ECO:0000313" key="10">
    <source>
        <dbReference type="EMBL" id="JAT88502.1"/>
    </source>
</evidence>
<gene>
    <name evidence="10" type="ORF">g.6491</name>
</gene>
<feature type="transmembrane region" description="Helical" evidence="8">
    <location>
        <begin position="311"/>
        <end position="328"/>
    </location>
</feature>
<dbReference type="AlphaFoldDB" id="A0A1E1WNE1"/>
<dbReference type="SUPFAM" id="SSF103473">
    <property type="entry name" value="MFS general substrate transporter"/>
    <property type="match status" value="1"/>
</dbReference>
<reference evidence="10" key="1">
    <citation type="submission" date="2015-09" db="EMBL/GenBank/DDBJ databases">
        <title>De novo assembly of Pectinophora gossypiella (Pink Bollworm) gut transcriptome.</title>
        <authorList>
            <person name="Tassone E.E."/>
        </authorList>
    </citation>
    <scope>NUCLEOTIDE SEQUENCE</scope>
</reference>
<sequence>MTSAVQGKTVFHKFWYFLRKYVLTLKRFDLCLQGSLLVIILLESNAMLLLRRDAGTGYIQARVEDWVIVGTAIIEYILGGVLAWSGRGRRNLALAGCLAVTAICGLLVLAFPYKEATPPTVELCDGSPISAYTNPLSETKDDAKPYRITALILTVVMSSLSMISVWAHGLTYLDDHEPHNGTYFYGILISIRLSLGLSGPNWLRPGAVRDDWWVAHLALSLLTLIFAVQFTLFPKKMPDYKEIETTEDIRFIPSLVRVMKNKVFNIQVGALACLNAGLFGFIYYDRAYVQARFHIESVYNDLRTSRAISDLFRALVVIFFVMIFRVRFSDRRRDGVKANTAARVGGVVAIFVAIFFSVIAGLQCPIDDIADMNDGKWQQPQCSRDCGCDSTNYGFTPVCVLDTGTTYFSPCNAGCHGYEDINGFLLFQNCTCGAERVVRGSCSLLSCRSIFSIYQLIYTVTVAVGAAAILMQGMVLLRAVSQWDKPIAIGVALAMVSVLANVLGHFIYMLISHFTCAYLGKDGACLFHHPTLWWAAVASAILAVCSAILSLISSRVEQSSGTGVTTLEENISMEE</sequence>
<keyword evidence="4 8" id="KW-0812">Transmembrane</keyword>
<dbReference type="Pfam" id="PF03137">
    <property type="entry name" value="OATP"/>
    <property type="match status" value="1"/>
</dbReference>
<organism evidence="10">
    <name type="scientific">Pectinophora gossypiella</name>
    <name type="common">Cotton pink bollworm</name>
    <name type="synonym">Depressaria gossypiella</name>
    <dbReference type="NCBI Taxonomy" id="13191"/>
    <lineage>
        <taxon>Eukaryota</taxon>
        <taxon>Metazoa</taxon>
        <taxon>Ecdysozoa</taxon>
        <taxon>Arthropoda</taxon>
        <taxon>Hexapoda</taxon>
        <taxon>Insecta</taxon>
        <taxon>Pterygota</taxon>
        <taxon>Neoptera</taxon>
        <taxon>Endopterygota</taxon>
        <taxon>Lepidoptera</taxon>
        <taxon>Glossata</taxon>
        <taxon>Ditrysia</taxon>
        <taxon>Gelechioidea</taxon>
        <taxon>Gelechiidae</taxon>
        <taxon>Apatetrinae</taxon>
        <taxon>Pectinophora</taxon>
    </lineage>
</organism>
<evidence type="ECO:0000256" key="3">
    <source>
        <dbReference type="ARBA" id="ARBA00022475"/>
    </source>
</evidence>
<dbReference type="GO" id="GO:0043252">
    <property type="term" value="P:sodium-independent organic anion transport"/>
    <property type="evidence" value="ECO:0007669"/>
    <property type="project" value="TreeGrafter"/>
</dbReference>
<feature type="transmembrane region" description="Helical" evidence="8">
    <location>
        <begin position="28"/>
        <end position="46"/>
    </location>
</feature>
<feature type="transmembrane region" description="Helical" evidence="8">
    <location>
        <begin position="212"/>
        <end position="233"/>
    </location>
</feature>
<feature type="transmembrane region" description="Helical" evidence="8">
    <location>
        <begin position="263"/>
        <end position="284"/>
    </location>
</feature>
<evidence type="ECO:0000256" key="2">
    <source>
        <dbReference type="ARBA" id="ARBA00009657"/>
    </source>
</evidence>
<evidence type="ECO:0000256" key="5">
    <source>
        <dbReference type="ARBA" id="ARBA00022989"/>
    </source>
</evidence>
<dbReference type="InterPro" id="IPR036259">
    <property type="entry name" value="MFS_trans_sf"/>
</dbReference>
<evidence type="ECO:0000259" key="9">
    <source>
        <dbReference type="PROSITE" id="PS51465"/>
    </source>
</evidence>
<dbReference type="PANTHER" id="PTHR11388:SF158">
    <property type="entry name" value="ORGANIC ANION TRANSPORTING POLYPEPTIDE 33EB"/>
    <property type="match status" value="1"/>
</dbReference>
<feature type="transmembrane region" description="Helical" evidence="8">
    <location>
        <begin position="92"/>
        <end position="113"/>
    </location>
</feature>
<keyword evidence="7" id="KW-1015">Disulfide bond</keyword>
<keyword evidence="6 8" id="KW-0472">Membrane</keyword>
<feature type="transmembrane region" description="Helical" evidence="8">
    <location>
        <begin position="148"/>
        <end position="170"/>
    </location>
</feature>
<dbReference type="OrthoDB" id="5062115at2759"/>
<dbReference type="PANTHER" id="PTHR11388">
    <property type="entry name" value="ORGANIC ANION TRANSPORTER"/>
    <property type="match status" value="1"/>
</dbReference>
<feature type="transmembrane region" description="Helical" evidence="8">
    <location>
        <begin position="489"/>
        <end position="511"/>
    </location>
</feature>
<feature type="transmembrane region" description="Helical" evidence="8">
    <location>
        <begin position="456"/>
        <end position="477"/>
    </location>
</feature>
<keyword evidence="3" id="KW-1003">Cell membrane</keyword>
<name>A0A1E1WNE1_PECGO</name>
<dbReference type="InterPro" id="IPR002350">
    <property type="entry name" value="Kazal_dom"/>
</dbReference>
<accession>A0A1E1WNE1</accession>